<accession>A0A284VKI3</accession>
<reference evidence="2" key="1">
    <citation type="submission" date="2017-06" db="EMBL/GenBank/DDBJ databases">
        <authorList>
            <person name="Cremers G."/>
        </authorList>
    </citation>
    <scope>NUCLEOTIDE SEQUENCE [LARGE SCALE GENOMIC DNA]</scope>
</reference>
<protein>
    <submittedName>
        <fullName evidence="1">Uncharacterized protein</fullName>
    </submittedName>
</protein>
<sequence>MNKMGDLMKINHFNLSINKKIIILILFIFFVNNSSAATVELTSGTLPSSLREGIQTNLTVKINELQDNNLLTIETSLIPAGDKPLYDFGELNAFINENRYQQKITLNLSSLNKQFIYVTISGKAPDAGNNIKCGNSDIIITKFGNTKLKFYEIHADDKLTGIESFDLIILKKENFEKTLQQVSWSQLDDLKKETRNLFDLGLVNDAQILANSMKNIQLPNNLLLFGFIEIKDNTWLNVIF</sequence>
<dbReference type="EMBL" id="FZMP01000039">
    <property type="protein sequence ID" value="SNQ59768.1"/>
    <property type="molecule type" value="Genomic_DNA"/>
</dbReference>
<name>A0A284VKI3_9EURY</name>
<gene>
    <name evidence="1" type="ORF">MNV_1330002</name>
</gene>
<organism evidence="1 2">
    <name type="scientific">Candidatus Methanoperedens nitratireducens</name>
    <dbReference type="NCBI Taxonomy" id="1392998"/>
    <lineage>
        <taxon>Archaea</taxon>
        <taxon>Methanobacteriati</taxon>
        <taxon>Methanobacteriota</taxon>
        <taxon>Stenosarchaea group</taxon>
        <taxon>Methanomicrobia</taxon>
        <taxon>Methanosarcinales</taxon>
        <taxon>ANME-2 cluster</taxon>
        <taxon>Candidatus Methanoperedentaceae</taxon>
        <taxon>Candidatus Methanoperedens</taxon>
    </lineage>
</organism>
<evidence type="ECO:0000313" key="2">
    <source>
        <dbReference type="Proteomes" id="UP000218615"/>
    </source>
</evidence>
<dbReference type="Proteomes" id="UP000218615">
    <property type="component" value="Unassembled WGS sequence"/>
</dbReference>
<proteinExistence type="predicted"/>
<evidence type="ECO:0000313" key="1">
    <source>
        <dbReference type="EMBL" id="SNQ59768.1"/>
    </source>
</evidence>
<dbReference type="AlphaFoldDB" id="A0A284VKI3"/>
<keyword evidence="2" id="KW-1185">Reference proteome</keyword>